<evidence type="ECO:0000256" key="5">
    <source>
        <dbReference type="RuleBase" id="RU000688"/>
    </source>
</evidence>
<dbReference type="eggNOG" id="KOG3656">
    <property type="taxonomic scope" value="Eukaryota"/>
</dbReference>
<reference evidence="9" key="3">
    <citation type="submission" date="2015-06" db="UniProtKB">
        <authorList>
            <consortium name="EnsemblMetazoa"/>
        </authorList>
    </citation>
    <scope>IDENTIFICATION</scope>
</reference>
<dbReference type="GeneID" id="20212928"/>
<dbReference type="InterPro" id="IPR052954">
    <property type="entry name" value="GPCR-Ligand_Int"/>
</dbReference>
<keyword evidence="2 5" id="KW-0812">Transmembrane</keyword>
<evidence type="ECO:0000313" key="9">
    <source>
        <dbReference type="EnsemblMetazoa" id="HelroP194208"/>
    </source>
</evidence>
<feature type="transmembrane region" description="Helical" evidence="6">
    <location>
        <begin position="95"/>
        <end position="116"/>
    </location>
</feature>
<accession>T1FVT2</accession>
<proteinExistence type="inferred from homology"/>
<evidence type="ECO:0000256" key="1">
    <source>
        <dbReference type="ARBA" id="ARBA00004370"/>
    </source>
</evidence>
<dbReference type="KEGG" id="hro:HELRODRAFT_194208"/>
<dbReference type="CDD" id="cd14978">
    <property type="entry name" value="7tmA_FMRFamide_R-like"/>
    <property type="match status" value="1"/>
</dbReference>
<evidence type="ECO:0000313" key="8">
    <source>
        <dbReference type="EMBL" id="ESN92487.1"/>
    </source>
</evidence>
<dbReference type="EMBL" id="AMQM01007549">
    <property type="status" value="NOT_ANNOTATED_CDS"/>
    <property type="molecule type" value="Genomic_DNA"/>
</dbReference>
<dbReference type="SUPFAM" id="SSF81321">
    <property type="entry name" value="Family A G protein-coupled receptor-like"/>
    <property type="match status" value="1"/>
</dbReference>
<dbReference type="CTD" id="20212928"/>
<name>T1FVT2_HELRO</name>
<sequence>MSISMPSGFELSTPFLDLFRSNETTQPSNHSTDYASPFLTSLSPTFLTTSPSKKSSVSPYDTPLITALKIFTILISPIGLVGNILTIVVMRKKPFLASSACVYLPAIAIFDILTLVTSVPNEWTSWYNIQYPTWLCCLHRFINYSTGDISVWILVAFTMDRFIAVCFPFKKQLFCTPRKALLTVFICTLLAVFKNAHVFWTRGYVESKAKCTKVSRYRTFEDTIRPYIVLVTVSLLPFFCILIFNGFIIHHLLKSSKTKPKSFSGRRVSAAKNSLSTGEAHNTEKESGKRDKKSFYQTTAMCLSVSFAFLVLYFPTIVVQICKESKEFDKNDTFEVIRNISNMLPLVNHSINFYLYCLTGVRFRNELKVLICGKKVESYSIFSAFNPKRSSQAASVVMSDLQNSHEHKLAGTAIALAMGRN</sequence>
<reference evidence="10" key="1">
    <citation type="submission" date="2012-12" db="EMBL/GenBank/DDBJ databases">
        <authorList>
            <person name="Hellsten U."/>
            <person name="Grimwood J."/>
            <person name="Chapman J.A."/>
            <person name="Shapiro H."/>
            <person name="Aerts A."/>
            <person name="Otillar R.P."/>
            <person name="Terry A.Y."/>
            <person name="Boore J.L."/>
            <person name="Simakov O."/>
            <person name="Marletaz F."/>
            <person name="Cho S.-J."/>
            <person name="Edsinger-Gonzales E."/>
            <person name="Havlak P."/>
            <person name="Kuo D.-H."/>
            <person name="Larsson T."/>
            <person name="Lv J."/>
            <person name="Arendt D."/>
            <person name="Savage R."/>
            <person name="Osoegawa K."/>
            <person name="de Jong P."/>
            <person name="Lindberg D.R."/>
            <person name="Seaver E.C."/>
            <person name="Weisblat D.A."/>
            <person name="Putnam N.H."/>
            <person name="Grigoriev I.V."/>
            <person name="Rokhsar D.S."/>
        </authorList>
    </citation>
    <scope>NUCLEOTIDE SEQUENCE</scope>
</reference>
<feature type="transmembrane region" description="Helical" evidence="6">
    <location>
        <begin position="227"/>
        <end position="253"/>
    </location>
</feature>
<feature type="transmembrane region" description="Helical" evidence="6">
    <location>
        <begin position="295"/>
        <end position="314"/>
    </location>
</feature>
<dbReference type="HOGENOM" id="CLU_009579_24_0_1"/>
<evidence type="ECO:0000256" key="4">
    <source>
        <dbReference type="ARBA" id="ARBA00023136"/>
    </source>
</evidence>
<dbReference type="PRINTS" id="PR00237">
    <property type="entry name" value="GPCRRHODOPSN"/>
</dbReference>
<feature type="transmembrane region" description="Helical" evidence="6">
    <location>
        <begin position="64"/>
        <end position="88"/>
    </location>
</feature>
<dbReference type="GO" id="GO:0004930">
    <property type="term" value="F:G protein-coupled receptor activity"/>
    <property type="evidence" value="ECO:0007669"/>
    <property type="project" value="UniProtKB-KW"/>
</dbReference>
<protein>
    <recommendedName>
        <fullName evidence="7">G-protein coupled receptors family 1 profile domain-containing protein</fullName>
    </recommendedName>
</protein>
<dbReference type="AlphaFoldDB" id="T1FVT2"/>
<reference evidence="8 10" key="2">
    <citation type="journal article" date="2013" name="Nature">
        <title>Insights into bilaterian evolution from three spiralian genomes.</title>
        <authorList>
            <person name="Simakov O."/>
            <person name="Marletaz F."/>
            <person name="Cho S.J."/>
            <person name="Edsinger-Gonzales E."/>
            <person name="Havlak P."/>
            <person name="Hellsten U."/>
            <person name="Kuo D.H."/>
            <person name="Larsson T."/>
            <person name="Lv J."/>
            <person name="Arendt D."/>
            <person name="Savage R."/>
            <person name="Osoegawa K."/>
            <person name="de Jong P."/>
            <person name="Grimwood J."/>
            <person name="Chapman J.A."/>
            <person name="Shapiro H."/>
            <person name="Aerts A."/>
            <person name="Otillar R.P."/>
            <person name="Terry A.Y."/>
            <person name="Boore J.L."/>
            <person name="Grigoriev I.V."/>
            <person name="Lindberg D.R."/>
            <person name="Seaver E.C."/>
            <person name="Weisblat D.A."/>
            <person name="Putnam N.H."/>
            <person name="Rokhsar D.S."/>
        </authorList>
    </citation>
    <scope>NUCLEOTIDE SEQUENCE</scope>
</reference>
<dbReference type="PANTHER" id="PTHR46641:SF25">
    <property type="entry name" value="CNMAMIDE RECEPTOR-RELATED"/>
    <property type="match status" value="1"/>
</dbReference>
<feature type="domain" description="G-protein coupled receptors family 1 profile" evidence="7">
    <location>
        <begin position="82"/>
        <end position="356"/>
    </location>
</feature>
<dbReference type="InterPro" id="IPR000276">
    <property type="entry name" value="GPCR_Rhodpsn"/>
</dbReference>
<organism evidence="9 10">
    <name type="scientific">Helobdella robusta</name>
    <name type="common">Californian leech</name>
    <dbReference type="NCBI Taxonomy" id="6412"/>
    <lineage>
        <taxon>Eukaryota</taxon>
        <taxon>Metazoa</taxon>
        <taxon>Spiralia</taxon>
        <taxon>Lophotrochozoa</taxon>
        <taxon>Annelida</taxon>
        <taxon>Clitellata</taxon>
        <taxon>Hirudinea</taxon>
        <taxon>Rhynchobdellida</taxon>
        <taxon>Glossiphoniidae</taxon>
        <taxon>Helobdella</taxon>
    </lineage>
</organism>
<dbReference type="FunCoup" id="T1FVT2">
    <property type="interactions" value="10"/>
</dbReference>
<keyword evidence="5" id="KW-0675">Receptor</keyword>
<dbReference type="OMA" id="QICKESK"/>
<evidence type="ECO:0000256" key="3">
    <source>
        <dbReference type="ARBA" id="ARBA00022989"/>
    </source>
</evidence>
<feature type="transmembrane region" description="Helical" evidence="6">
    <location>
        <begin position="149"/>
        <end position="169"/>
    </location>
</feature>
<dbReference type="EMBL" id="KB097640">
    <property type="protein sequence ID" value="ESN92487.1"/>
    <property type="molecule type" value="Genomic_DNA"/>
</dbReference>
<keyword evidence="5" id="KW-0297">G-protein coupled receptor</keyword>
<evidence type="ECO:0000313" key="10">
    <source>
        <dbReference type="Proteomes" id="UP000015101"/>
    </source>
</evidence>
<keyword evidence="3 6" id="KW-1133">Transmembrane helix</keyword>
<keyword evidence="4 6" id="KW-0472">Membrane</keyword>
<feature type="transmembrane region" description="Helical" evidence="6">
    <location>
        <begin position="181"/>
        <end position="200"/>
    </location>
</feature>
<gene>
    <name evidence="9" type="primary">20212928</name>
    <name evidence="8" type="ORF">HELRODRAFT_194208</name>
</gene>
<keyword evidence="5" id="KW-0807">Transducer</keyword>
<dbReference type="Pfam" id="PF00001">
    <property type="entry name" value="7tm_1"/>
    <property type="match status" value="1"/>
</dbReference>
<dbReference type="RefSeq" id="XP_009029419.1">
    <property type="nucleotide sequence ID" value="XM_009031171.1"/>
</dbReference>
<dbReference type="OrthoDB" id="9990906at2759"/>
<comment type="similarity">
    <text evidence="5">Belongs to the G-protein coupled receptor 1 family.</text>
</comment>
<evidence type="ECO:0000256" key="2">
    <source>
        <dbReference type="ARBA" id="ARBA00022692"/>
    </source>
</evidence>
<comment type="subcellular location">
    <subcellularLocation>
        <location evidence="1">Membrane</location>
    </subcellularLocation>
</comment>
<dbReference type="InParanoid" id="T1FVT2"/>
<dbReference type="PANTHER" id="PTHR46641">
    <property type="entry name" value="FMRFAMIDE RECEPTOR-RELATED"/>
    <property type="match status" value="1"/>
</dbReference>
<dbReference type="EnsemblMetazoa" id="HelroT194208">
    <property type="protein sequence ID" value="HelroP194208"/>
    <property type="gene ID" value="HelroG194208"/>
</dbReference>
<keyword evidence="10" id="KW-1185">Reference proteome</keyword>
<evidence type="ECO:0000259" key="7">
    <source>
        <dbReference type="PROSITE" id="PS50262"/>
    </source>
</evidence>
<evidence type="ECO:0000256" key="6">
    <source>
        <dbReference type="SAM" id="Phobius"/>
    </source>
</evidence>
<dbReference type="GO" id="GO:0016020">
    <property type="term" value="C:membrane"/>
    <property type="evidence" value="ECO:0007669"/>
    <property type="project" value="UniProtKB-SubCell"/>
</dbReference>
<dbReference type="PROSITE" id="PS50262">
    <property type="entry name" value="G_PROTEIN_RECEP_F1_2"/>
    <property type="match status" value="1"/>
</dbReference>
<dbReference type="InterPro" id="IPR017452">
    <property type="entry name" value="GPCR_Rhodpsn_7TM"/>
</dbReference>
<dbReference type="PROSITE" id="PS00237">
    <property type="entry name" value="G_PROTEIN_RECEP_F1_1"/>
    <property type="match status" value="1"/>
</dbReference>
<dbReference type="Gene3D" id="1.20.1070.10">
    <property type="entry name" value="Rhodopsin 7-helix transmembrane proteins"/>
    <property type="match status" value="1"/>
</dbReference>
<dbReference type="Proteomes" id="UP000015101">
    <property type="component" value="Unassembled WGS sequence"/>
</dbReference>